<dbReference type="AlphaFoldDB" id="A0A509EGI2"/>
<feature type="region of interest" description="Disordered" evidence="1">
    <location>
        <begin position="1"/>
        <end position="22"/>
    </location>
</feature>
<sequence length="66" mass="6624">MSGLTATVRTRRGSPKASRDALPGVTAPVVEAVAEVDGAARVACAMSIGCSSRLTMRTGLSFALGS</sequence>
<reference evidence="2 3" key="1">
    <citation type="submission" date="2019-06" db="EMBL/GenBank/DDBJ databases">
        <authorList>
            <person name="Rodrigo-Torres L."/>
            <person name="Arahal R. D."/>
            <person name="Lucena T."/>
        </authorList>
    </citation>
    <scope>NUCLEOTIDE SEQUENCE [LARGE SCALE GENOMIC DNA]</scope>
    <source>
        <strain evidence="2 3">SB0023/3</strain>
    </source>
</reference>
<gene>
    <name evidence="2" type="ORF">MET9862_03175</name>
</gene>
<evidence type="ECO:0000313" key="3">
    <source>
        <dbReference type="Proteomes" id="UP000410984"/>
    </source>
</evidence>
<dbReference type="Proteomes" id="UP000410984">
    <property type="component" value="Unassembled WGS sequence"/>
</dbReference>
<evidence type="ECO:0000313" key="2">
    <source>
        <dbReference type="EMBL" id="VUD72575.1"/>
    </source>
</evidence>
<accession>A0A509EGI2</accession>
<proteinExistence type="predicted"/>
<organism evidence="2 3">
    <name type="scientific">Methylobacterium symbioticum</name>
    <dbReference type="NCBI Taxonomy" id="2584084"/>
    <lineage>
        <taxon>Bacteria</taxon>
        <taxon>Pseudomonadati</taxon>
        <taxon>Pseudomonadota</taxon>
        <taxon>Alphaproteobacteria</taxon>
        <taxon>Hyphomicrobiales</taxon>
        <taxon>Methylobacteriaceae</taxon>
        <taxon>Methylobacterium</taxon>
    </lineage>
</organism>
<evidence type="ECO:0000256" key="1">
    <source>
        <dbReference type="SAM" id="MobiDB-lite"/>
    </source>
</evidence>
<name>A0A509EGI2_9HYPH</name>
<protein>
    <submittedName>
        <fullName evidence="2">Uncharacterized protein</fullName>
    </submittedName>
</protein>
<dbReference type="EMBL" id="CABFPH010000044">
    <property type="protein sequence ID" value="VUD72575.1"/>
    <property type="molecule type" value="Genomic_DNA"/>
</dbReference>
<keyword evidence="3" id="KW-1185">Reference proteome</keyword>